<dbReference type="GO" id="GO:0046872">
    <property type="term" value="F:metal ion binding"/>
    <property type="evidence" value="ECO:0007669"/>
    <property type="project" value="UniProtKB-KW"/>
</dbReference>
<protein>
    <recommendedName>
        <fullName evidence="5">Radical SAM core domain-containing protein</fullName>
    </recommendedName>
</protein>
<dbReference type="InterPro" id="IPR058240">
    <property type="entry name" value="rSAM_sf"/>
</dbReference>
<name>A0A6F8YDU5_9ACTN</name>
<organism evidence="6 7">
    <name type="scientific">Phytohabitans suffuscus</name>
    <dbReference type="NCBI Taxonomy" id="624315"/>
    <lineage>
        <taxon>Bacteria</taxon>
        <taxon>Bacillati</taxon>
        <taxon>Actinomycetota</taxon>
        <taxon>Actinomycetes</taxon>
        <taxon>Micromonosporales</taxon>
        <taxon>Micromonosporaceae</taxon>
    </lineage>
</organism>
<gene>
    <name evidence="6" type="ORF">Psuf_015890</name>
</gene>
<dbReference type="Pfam" id="PF04055">
    <property type="entry name" value="Radical_SAM"/>
    <property type="match status" value="1"/>
</dbReference>
<dbReference type="PANTHER" id="PTHR11228">
    <property type="entry name" value="RADICAL SAM DOMAIN PROTEIN"/>
    <property type="match status" value="1"/>
</dbReference>
<evidence type="ECO:0000259" key="5">
    <source>
        <dbReference type="PROSITE" id="PS51918"/>
    </source>
</evidence>
<dbReference type="InterPro" id="IPR013785">
    <property type="entry name" value="Aldolase_TIM"/>
</dbReference>
<sequence>MPSETVQFDDLRQIFTAGDATTEDLVADMSVPLSLTFQLTRSCNFKCVYCSEPPGIRSRTLEEMLEMVDKLAGMQRIIFSGGEPMAYKHFWRVLEHAQGKFSRIVLSTNASFISRDAAARLRDLVHYVDITVDGPRRQHNVIRGNYDKVIRGLSRVAEEGIPLSVICVYMGKNKKVINYIAHTGDIFGAKKVKILTTIPKGYSKNLFEDFTTGEELEELYAYLQEERERNGWTPRITIADWMKIGQGHAILVEPDGRAIASPVWTAADCLEPFADLHNESVEDLWRNFPYKENHMNKYLERTMIVVD</sequence>
<reference evidence="6 7" key="2">
    <citation type="submission" date="2020-03" db="EMBL/GenBank/DDBJ databases">
        <authorList>
            <person name="Ichikawa N."/>
            <person name="Kimura A."/>
            <person name="Kitahashi Y."/>
            <person name="Uohara A."/>
        </authorList>
    </citation>
    <scope>NUCLEOTIDE SEQUENCE [LARGE SCALE GENOMIC DNA]</scope>
    <source>
        <strain evidence="6 7">NBRC 105367</strain>
    </source>
</reference>
<dbReference type="AlphaFoldDB" id="A0A6F8YDU5"/>
<evidence type="ECO:0000256" key="3">
    <source>
        <dbReference type="ARBA" id="ARBA00023004"/>
    </source>
</evidence>
<dbReference type="SUPFAM" id="SSF102114">
    <property type="entry name" value="Radical SAM enzymes"/>
    <property type="match status" value="1"/>
</dbReference>
<accession>A0A6F8YDU5</accession>
<dbReference type="InterPro" id="IPR050377">
    <property type="entry name" value="Radical_SAM_PqqE_MftC-like"/>
</dbReference>
<dbReference type="InterPro" id="IPR006638">
    <property type="entry name" value="Elp3/MiaA/NifB-like_rSAM"/>
</dbReference>
<dbReference type="KEGG" id="psuu:Psuf_015890"/>
<feature type="domain" description="Radical SAM core" evidence="5">
    <location>
        <begin position="27"/>
        <end position="229"/>
    </location>
</feature>
<evidence type="ECO:0000313" key="6">
    <source>
        <dbReference type="EMBL" id="BCB84276.1"/>
    </source>
</evidence>
<keyword evidence="3" id="KW-0408">Iron</keyword>
<evidence type="ECO:0000256" key="1">
    <source>
        <dbReference type="ARBA" id="ARBA00022691"/>
    </source>
</evidence>
<dbReference type="InterPro" id="IPR007197">
    <property type="entry name" value="rSAM"/>
</dbReference>
<dbReference type="RefSeq" id="WP_173155389.1">
    <property type="nucleotide sequence ID" value="NZ_AP022871.1"/>
</dbReference>
<keyword evidence="2" id="KW-0479">Metal-binding</keyword>
<evidence type="ECO:0000256" key="4">
    <source>
        <dbReference type="ARBA" id="ARBA00023014"/>
    </source>
</evidence>
<keyword evidence="7" id="KW-1185">Reference proteome</keyword>
<keyword evidence="1" id="KW-0949">S-adenosyl-L-methionine</keyword>
<evidence type="ECO:0000256" key="2">
    <source>
        <dbReference type="ARBA" id="ARBA00022723"/>
    </source>
</evidence>
<dbReference type="SMART" id="SM00729">
    <property type="entry name" value="Elp3"/>
    <property type="match status" value="1"/>
</dbReference>
<dbReference type="EMBL" id="AP022871">
    <property type="protein sequence ID" value="BCB84276.1"/>
    <property type="molecule type" value="Genomic_DNA"/>
</dbReference>
<dbReference type="Gene3D" id="3.20.20.70">
    <property type="entry name" value="Aldolase class I"/>
    <property type="match status" value="1"/>
</dbReference>
<evidence type="ECO:0000313" key="7">
    <source>
        <dbReference type="Proteomes" id="UP000503011"/>
    </source>
</evidence>
<dbReference type="GO" id="GO:0003824">
    <property type="term" value="F:catalytic activity"/>
    <property type="evidence" value="ECO:0007669"/>
    <property type="project" value="InterPro"/>
</dbReference>
<reference evidence="6 7" key="1">
    <citation type="submission" date="2020-03" db="EMBL/GenBank/DDBJ databases">
        <title>Whole genome shotgun sequence of Phytohabitans suffuscus NBRC 105367.</title>
        <authorList>
            <person name="Komaki H."/>
            <person name="Tamura T."/>
        </authorList>
    </citation>
    <scope>NUCLEOTIDE SEQUENCE [LARGE SCALE GENOMIC DNA]</scope>
    <source>
        <strain evidence="6 7">NBRC 105367</strain>
    </source>
</reference>
<dbReference type="SFLD" id="SFLDS00029">
    <property type="entry name" value="Radical_SAM"/>
    <property type="match status" value="1"/>
</dbReference>
<dbReference type="PANTHER" id="PTHR11228:SF7">
    <property type="entry name" value="PQQA PEPTIDE CYCLASE"/>
    <property type="match status" value="1"/>
</dbReference>
<dbReference type="CDD" id="cd01335">
    <property type="entry name" value="Radical_SAM"/>
    <property type="match status" value="1"/>
</dbReference>
<dbReference type="Proteomes" id="UP000503011">
    <property type="component" value="Chromosome"/>
</dbReference>
<dbReference type="GO" id="GO:0051536">
    <property type="term" value="F:iron-sulfur cluster binding"/>
    <property type="evidence" value="ECO:0007669"/>
    <property type="project" value="UniProtKB-KW"/>
</dbReference>
<keyword evidence="4" id="KW-0411">Iron-sulfur</keyword>
<dbReference type="SFLD" id="SFLDG01067">
    <property type="entry name" value="SPASM/twitch_domain_containing"/>
    <property type="match status" value="1"/>
</dbReference>
<dbReference type="PROSITE" id="PS51918">
    <property type="entry name" value="RADICAL_SAM"/>
    <property type="match status" value="1"/>
</dbReference>
<proteinExistence type="predicted"/>